<evidence type="ECO:0000313" key="12">
    <source>
        <dbReference type="EMBL" id="RZS90660.1"/>
    </source>
</evidence>
<comment type="similarity">
    <text evidence="6 7">Belongs to the polyphosphate kinase 1 (PPK1) family.</text>
</comment>
<gene>
    <name evidence="6" type="primary">ppk</name>
    <name evidence="12" type="ORF">EV197_3189</name>
</gene>
<comment type="PTM">
    <text evidence="6 7">An intermediate of this reaction is the autophosphorylated ppk in which a phosphate is covalently linked to a histidine residue through a N-P bond.</text>
</comment>
<dbReference type="Gene3D" id="3.30.1840.10">
    <property type="entry name" value="Polyphosphate kinase middle domain"/>
    <property type="match status" value="1"/>
</dbReference>
<feature type="domain" description="Polyphosphate kinase middle" evidence="8">
    <location>
        <begin position="123"/>
        <end position="299"/>
    </location>
</feature>
<keyword evidence="2 6" id="KW-0808">Transferase</keyword>
<evidence type="ECO:0000256" key="4">
    <source>
        <dbReference type="ARBA" id="ARBA00022777"/>
    </source>
</evidence>
<dbReference type="InterPro" id="IPR041108">
    <property type="entry name" value="PP_kinase_C_1"/>
</dbReference>
<dbReference type="OrthoDB" id="9761456at2"/>
<dbReference type="Proteomes" id="UP000292262">
    <property type="component" value="Unassembled WGS sequence"/>
</dbReference>
<dbReference type="Pfam" id="PF17941">
    <property type="entry name" value="PP_kinase_C_1"/>
    <property type="match status" value="1"/>
</dbReference>
<feature type="binding site" evidence="6">
    <location>
        <position position="587"/>
    </location>
    <ligand>
        <name>ATP</name>
        <dbReference type="ChEBI" id="CHEBI:30616"/>
    </ligand>
</feature>
<dbReference type="InterPro" id="IPR036830">
    <property type="entry name" value="PP_kinase_middle_dom_sf"/>
</dbReference>
<comment type="caution">
    <text evidence="12">The sequence shown here is derived from an EMBL/GenBank/DDBJ whole genome shotgun (WGS) entry which is preliminary data.</text>
</comment>
<dbReference type="PANTHER" id="PTHR30218:SF0">
    <property type="entry name" value="POLYPHOSPHATE KINASE"/>
    <property type="match status" value="1"/>
</dbReference>
<evidence type="ECO:0000313" key="13">
    <source>
        <dbReference type="Proteomes" id="UP000292262"/>
    </source>
</evidence>
<evidence type="ECO:0000256" key="2">
    <source>
        <dbReference type="ARBA" id="ARBA00022679"/>
    </source>
</evidence>
<evidence type="ECO:0000256" key="1">
    <source>
        <dbReference type="ARBA" id="ARBA00022553"/>
    </source>
</evidence>
<dbReference type="GO" id="GO:0009358">
    <property type="term" value="C:polyphosphate kinase complex"/>
    <property type="evidence" value="ECO:0007669"/>
    <property type="project" value="InterPro"/>
</dbReference>
<dbReference type="GO" id="GO:0005524">
    <property type="term" value="F:ATP binding"/>
    <property type="evidence" value="ECO:0007669"/>
    <property type="project" value="UniProtKB-KW"/>
</dbReference>
<dbReference type="GO" id="GO:0046872">
    <property type="term" value="F:metal ion binding"/>
    <property type="evidence" value="ECO:0007669"/>
    <property type="project" value="UniProtKB-KW"/>
</dbReference>
<dbReference type="RefSeq" id="WP_130287703.1">
    <property type="nucleotide sequence ID" value="NZ_SGXE01000006.1"/>
</dbReference>
<dbReference type="InterPro" id="IPR024953">
    <property type="entry name" value="PP_kinase_middle"/>
</dbReference>
<dbReference type="SUPFAM" id="SSF143724">
    <property type="entry name" value="PHP14-like"/>
    <property type="match status" value="1"/>
</dbReference>
<dbReference type="CDD" id="cd09167">
    <property type="entry name" value="PLDc_EcPPK1_C2_like"/>
    <property type="match status" value="1"/>
</dbReference>
<keyword evidence="6" id="KW-0479">Metal-binding</keyword>
<name>A0A4Q7NUP8_9FLAO</name>
<comment type="function">
    <text evidence="6 7">Catalyzes the reversible transfer of the terminal phosphate of ATP to form a long-chain polyphosphate (polyP).</text>
</comment>
<comment type="catalytic activity">
    <reaction evidence="6 7">
        <text>[phosphate](n) + ATP = [phosphate](n+1) + ADP</text>
        <dbReference type="Rhea" id="RHEA:19573"/>
        <dbReference type="Rhea" id="RHEA-COMP:9859"/>
        <dbReference type="Rhea" id="RHEA-COMP:14280"/>
        <dbReference type="ChEBI" id="CHEBI:16838"/>
        <dbReference type="ChEBI" id="CHEBI:30616"/>
        <dbReference type="ChEBI" id="CHEBI:456216"/>
        <dbReference type="EC" id="2.7.4.1"/>
    </reaction>
</comment>
<dbReference type="HAMAP" id="MF_00347">
    <property type="entry name" value="Polyphosphate_kinase"/>
    <property type="match status" value="1"/>
</dbReference>
<reference evidence="12 13" key="1">
    <citation type="submission" date="2019-02" db="EMBL/GenBank/DDBJ databases">
        <title>Genomic Encyclopedia of Type Strains, Phase IV (KMG-IV): sequencing the most valuable type-strain genomes for metagenomic binning, comparative biology and taxonomic classification.</title>
        <authorList>
            <person name="Goeker M."/>
        </authorList>
    </citation>
    <scope>NUCLEOTIDE SEQUENCE [LARGE SCALE GENOMIC DNA]</scope>
    <source>
        <strain evidence="12 13">DSM 17196</strain>
    </source>
</reference>
<keyword evidence="3 6" id="KW-0547">Nucleotide-binding</keyword>
<dbReference type="NCBIfam" id="NF003917">
    <property type="entry name" value="PRK05443.1-1"/>
    <property type="match status" value="1"/>
</dbReference>
<evidence type="ECO:0000256" key="7">
    <source>
        <dbReference type="RuleBase" id="RU003800"/>
    </source>
</evidence>
<evidence type="ECO:0000256" key="3">
    <source>
        <dbReference type="ARBA" id="ARBA00022741"/>
    </source>
</evidence>
<dbReference type="Pfam" id="PF13089">
    <property type="entry name" value="PP_kinase_N"/>
    <property type="match status" value="1"/>
</dbReference>
<dbReference type="EC" id="2.7.4.1" evidence="6 7"/>
<dbReference type="InterPro" id="IPR025200">
    <property type="entry name" value="PPK_C_dom2"/>
</dbReference>
<keyword evidence="4 6" id="KW-0418">Kinase</keyword>
<feature type="binding site" evidence="6">
    <location>
        <position position="370"/>
    </location>
    <ligand>
        <name>Mg(2+)</name>
        <dbReference type="ChEBI" id="CHEBI:18420"/>
    </ligand>
</feature>
<dbReference type="SUPFAM" id="SSF56024">
    <property type="entry name" value="Phospholipase D/nuclease"/>
    <property type="match status" value="2"/>
</dbReference>
<evidence type="ECO:0000259" key="9">
    <source>
        <dbReference type="Pfam" id="PF13089"/>
    </source>
</evidence>
<keyword evidence="5 6" id="KW-0067">ATP-binding</keyword>
<feature type="domain" description="Polyphosphate kinase N-terminal" evidence="9">
    <location>
        <begin position="9"/>
        <end position="113"/>
    </location>
</feature>
<organism evidence="12 13">
    <name type="scientific">Aquimarina brevivitae</name>
    <dbReference type="NCBI Taxonomy" id="323412"/>
    <lineage>
        <taxon>Bacteria</taxon>
        <taxon>Pseudomonadati</taxon>
        <taxon>Bacteroidota</taxon>
        <taxon>Flavobacteriia</taxon>
        <taxon>Flavobacteriales</taxon>
        <taxon>Flavobacteriaceae</taxon>
        <taxon>Aquimarina</taxon>
    </lineage>
</organism>
<dbReference type="NCBIfam" id="TIGR03705">
    <property type="entry name" value="poly_P_kin"/>
    <property type="match status" value="1"/>
</dbReference>
<feature type="binding site" evidence="6">
    <location>
        <position position="463"/>
    </location>
    <ligand>
        <name>ATP</name>
        <dbReference type="ChEBI" id="CHEBI:30616"/>
    </ligand>
</feature>
<feature type="domain" description="Polyphosphate kinase C-terminal" evidence="11">
    <location>
        <begin position="327"/>
        <end position="491"/>
    </location>
</feature>
<protein>
    <recommendedName>
        <fullName evidence="6 7">Polyphosphate kinase</fullName>
        <ecNumber evidence="6 7">2.7.4.1</ecNumber>
    </recommendedName>
    <alternativeName>
        <fullName evidence="6">ATP-polyphosphate phosphotransferase</fullName>
    </alternativeName>
    <alternativeName>
        <fullName evidence="6">Polyphosphoric acid kinase</fullName>
    </alternativeName>
</protein>
<dbReference type="AlphaFoldDB" id="A0A4Q7NUP8"/>
<feature type="binding site" evidence="6">
    <location>
        <position position="559"/>
    </location>
    <ligand>
        <name>ATP</name>
        <dbReference type="ChEBI" id="CHEBI:30616"/>
    </ligand>
</feature>
<dbReference type="EMBL" id="SGXE01000006">
    <property type="protein sequence ID" value="RZS90660.1"/>
    <property type="molecule type" value="Genomic_DNA"/>
</dbReference>
<evidence type="ECO:0000259" key="8">
    <source>
        <dbReference type="Pfam" id="PF02503"/>
    </source>
</evidence>
<keyword evidence="1 6" id="KW-0597">Phosphoprotein</keyword>
<evidence type="ECO:0000259" key="10">
    <source>
        <dbReference type="Pfam" id="PF13090"/>
    </source>
</evidence>
<dbReference type="PANTHER" id="PTHR30218">
    <property type="entry name" value="POLYPHOSPHATE KINASE"/>
    <property type="match status" value="1"/>
</dbReference>
<dbReference type="InterPro" id="IPR003414">
    <property type="entry name" value="PP_kinase"/>
</dbReference>
<dbReference type="SUPFAM" id="SSF140356">
    <property type="entry name" value="PPK N-terminal domain-like"/>
    <property type="match status" value="1"/>
</dbReference>
<evidence type="ECO:0000259" key="11">
    <source>
        <dbReference type="Pfam" id="PF17941"/>
    </source>
</evidence>
<evidence type="ECO:0000256" key="6">
    <source>
        <dbReference type="HAMAP-Rule" id="MF_00347"/>
    </source>
</evidence>
<dbReference type="PIRSF" id="PIRSF015589">
    <property type="entry name" value="PP_kinase"/>
    <property type="match status" value="1"/>
</dbReference>
<proteinExistence type="inferred from homology"/>
<feature type="active site" description="Phosphohistidine intermediate" evidence="6">
    <location>
        <position position="430"/>
    </location>
</feature>
<dbReference type="InterPro" id="IPR025198">
    <property type="entry name" value="PPK_N_dom"/>
</dbReference>
<dbReference type="Gene3D" id="1.20.58.310">
    <property type="entry name" value="Polyphosphate kinase N-terminal domain"/>
    <property type="match status" value="1"/>
</dbReference>
<feature type="domain" description="Polyphosphate kinase C-terminal" evidence="10">
    <location>
        <begin position="498"/>
        <end position="670"/>
    </location>
</feature>
<sequence length="689" mass="79694">MRNKQIPLLNRDINWLSFNKRVLQEAEDTKNPLFERLRFLAIYSSNLDEFFRVRVARLRQIKSVDKKIRKKLALKPSKEVKKIVKIVKKQLHEFGVIFNTKIIPELASNGIYILSEKKFTDPQKAFAKAYFNDSILPYLTVNIIDLSQEATPFLQNNKLYFVVIFDQNDKVGIVNIPVDHLGRFIQFPTHHGKHYIAFIDDLIQYNIQQVFNDVEVKMCYQIKLSRDAQLYIEDEFKGELADQIKESLSKRITGQPTRLLYDASMPENLVKKIRKLFGLGKIDMVPGGQYHNFSDFFSFPDPTDNQTLHFSKEQPIIHNNFTKPQDLFQLISKRDQLLHFPYMSFDHVQDFIALAATDRHTTEIKISLYRIAEESALTSALLTALANGKKVTVFVEVKARFDEKNNLKWGEILANKGAEVHYSYPKIKVHSKILLVHRIENNKEVSYGYIGTGNFNAKTAKIYCDHGLFTKDERVTKELQLVFDILSGSTNQPSLKHLTVSPYTTRLQFNTLIDREIENAGNGRIAFIKAKLNSLEDPEIISKLYEASKAGVTIKLVVRGFCCLVPNDPIHSKNIKAISIVDRYLEHGRIYSFANGGKIKTFIGSADWMVRNLDKRIEVLTPIYNQDLKEELNTILDLQLADNVKARLHDDMGLNRYVRRKNEDKKIRSQKEIRTFLKTTHKVHQLLTK</sequence>
<dbReference type="Pfam" id="PF13090">
    <property type="entry name" value="PP_kinase_C"/>
    <property type="match status" value="1"/>
</dbReference>
<dbReference type="GO" id="GO:0006799">
    <property type="term" value="P:polyphosphate biosynthetic process"/>
    <property type="evidence" value="ECO:0007669"/>
    <property type="project" value="UniProtKB-UniRule"/>
</dbReference>
<comment type="cofactor">
    <cofactor evidence="6">
        <name>Mg(2+)</name>
        <dbReference type="ChEBI" id="CHEBI:18420"/>
    </cofactor>
</comment>
<dbReference type="Pfam" id="PF02503">
    <property type="entry name" value="PP_kinase"/>
    <property type="match status" value="1"/>
</dbReference>
<accession>A0A4Q7NUP8</accession>
<dbReference type="InterPro" id="IPR036832">
    <property type="entry name" value="PPK_N_dom_sf"/>
</dbReference>
<dbReference type="GO" id="GO:0008976">
    <property type="term" value="F:polyphosphate kinase activity"/>
    <property type="evidence" value="ECO:0007669"/>
    <property type="project" value="UniProtKB-UniRule"/>
</dbReference>
<dbReference type="Gene3D" id="3.30.870.10">
    <property type="entry name" value="Endonuclease Chain A"/>
    <property type="match status" value="2"/>
</dbReference>
<feature type="binding site" evidence="6">
    <location>
        <position position="46"/>
    </location>
    <ligand>
        <name>ATP</name>
        <dbReference type="ChEBI" id="CHEBI:30616"/>
    </ligand>
</feature>
<keyword evidence="13" id="KW-1185">Reference proteome</keyword>
<evidence type="ECO:0000256" key="5">
    <source>
        <dbReference type="ARBA" id="ARBA00022840"/>
    </source>
</evidence>
<keyword evidence="6" id="KW-0460">Magnesium</keyword>
<feature type="binding site" evidence="6">
    <location>
        <position position="400"/>
    </location>
    <ligand>
        <name>Mg(2+)</name>
        <dbReference type="ChEBI" id="CHEBI:18420"/>
    </ligand>
</feature>